<dbReference type="AlphaFoldDB" id="A0A5M6I6A5"/>
<evidence type="ECO:0000256" key="1">
    <source>
        <dbReference type="SAM" id="MobiDB-lite"/>
    </source>
</evidence>
<proteinExistence type="predicted"/>
<reference evidence="2 3" key="1">
    <citation type="submission" date="2019-09" db="EMBL/GenBank/DDBJ databases">
        <title>Genome sequence of Roseospira marina, one of the more divergent members of the non-sulfur purple photosynthetic bacterial family, the Rhodospirillaceae.</title>
        <authorList>
            <person name="Meyer T."/>
            <person name="Kyndt J."/>
        </authorList>
    </citation>
    <scope>NUCLEOTIDE SEQUENCE [LARGE SCALE GENOMIC DNA]</scope>
    <source>
        <strain evidence="2 3">DSM 15113</strain>
    </source>
</reference>
<protein>
    <submittedName>
        <fullName evidence="2">TIGR03986 family CRISPR-associated RAMP protein</fullName>
    </submittedName>
</protein>
<feature type="compositionally biased region" description="Pro residues" evidence="1">
    <location>
        <begin position="632"/>
        <end position="646"/>
    </location>
</feature>
<dbReference type="EMBL" id="VWPJ01000031">
    <property type="protein sequence ID" value="KAA5603776.1"/>
    <property type="molecule type" value="Genomic_DNA"/>
</dbReference>
<feature type="region of interest" description="Disordered" evidence="1">
    <location>
        <begin position="632"/>
        <end position="679"/>
    </location>
</feature>
<accession>A0A5M6I6A5</accession>
<sequence length="713" mass="78962">MTRLTAPYNFVPLNDTVVRPDWADKVSMDVPFKDALCGSFDIEITAETPLIVGGRTNAPPEGKDAPSHKERANLFGQDVIPGTSMKGMLRAVVEIATFGRIAPRMDNRRFAVRDLQNAALYTHHMTEMFRPRSRAGWLTLDRTTGAWHLRPCDYSVVRQTTLEALHAARSKGARPLNLGKGKTGSHEKYKAWGTASLDISFTPDAWQARDDWARGRILSRADDVGRGATPGRIVFTGQPQDRDKRGAKRTEFLFHSAAEETLPVPEAARDDFEHIHRDPNTGTPLNEWAYWRPHLLKGEAVPVFYLPDEAGKGIRAMGLAMMFRLANRHSTHDLARQSGDGPDFADLLFGFVAEKGGDRGPALRGRVQIEPAHQTHPGQREGRKKEILLAPKPGYYPAYVAQTHLKTGTPPNAPEVAESTYRSAGKDRPYNAYTTYMDDDARIRGWKRYPVSRNVRTSPPPTLKEGRVVKDASQKVYNTFEPHGPGTRFRARMHLHNLKREELGALVWAITFGGRSDTHRHSLGMAKPLGYGCVKVSIDMASVDIDSVDGEIWDETNAETLFRDCMVAFQAYMNERTPTPWAETSQIRHLLAMADPDHGDALVQDSTLGIMAGPQPFQDAKKAGLVLPPVISEPPGWPKQTPPPRIVEPGERGPGTGNRTARRSAAPAPKATRRGVVDGDPVEVLSIDGNEAQVRFPDGTIEFLDADEIEDLT</sequence>
<dbReference type="OrthoDB" id="5362408at2"/>
<dbReference type="InterPro" id="IPR023825">
    <property type="entry name" value="CRISPR-assoc_RAMP_BGP1436"/>
</dbReference>
<name>A0A5M6I6A5_9PROT</name>
<dbReference type="NCBIfam" id="TIGR03986">
    <property type="entry name" value="TIGR03986 family CRISPR-associated RAMP protein"/>
    <property type="match status" value="1"/>
</dbReference>
<dbReference type="RefSeq" id="WP_150064060.1">
    <property type="nucleotide sequence ID" value="NZ_JACHII010000030.1"/>
</dbReference>
<evidence type="ECO:0000313" key="3">
    <source>
        <dbReference type="Proteomes" id="UP000324065"/>
    </source>
</evidence>
<organism evidence="2 3">
    <name type="scientific">Roseospira marina</name>
    <dbReference type="NCBI Taxonomy" id="140057"/>
    <lineage>
        <taxon>Bacteria</taxon>
        <taxon>Pseudomonadati</taxon>
        <taxon>Pseudomonadota</taxon>
        <taxon>Alphaproteobacteria</taxon>
        <taxon>Rhodospirillales</taxon>
        <taxon>Rhodospirillaceae</taxon>
        <taxon>Roseospira</taxon>
    </lineage>
</organism>
<evidence type="ECO:0000313" key="2">
    <source>
        <dbReference type="EMBL" id="KAA5603776.1"/>
    </source>
</evidence>
<comment type="caution">
    <text evidence="2">The sequence shown here is derived from an EMBL/GenBank/DDBJ whole genome shotgun (WGS) entry which is preliminary data.</text>
</comment>
<dbReference type="Proteomes" id="UP000324065">
    <property type="component" value="Unassembled WGS sequence"/>
</dbReference>
<keyword evidence="3" id="KW-1185">Reference proteome</keyword>
<gene>
    <name evidence="2" type="ORF">F1188_19145</name>
</gene>